<dbReference type="InterPro" id="IPR042100">
    <property type="entry name" value="Bug_dom1"/>
</dbReference>
<dbReference type="SUPFAM" id="SSF53850">
    <property type="entry name" value="Periplasmic binding protein-like II"/>
    <property type="match status" value="1"/>
</dbReference>
<reference evidence="3 4" key="1">
    <citation type="submission" date="2018-12" db="EMBL/GenBank/DDBJ databases">
        <title>The genome sequences of Variovorax guangxiensis DSM 27352.</title>
        <authorList>
            <person name="Gao J."/>
            <person name="Sun J."/>
        </authorList>
    </citation>
    <scope>NUCLEOTIDE SEQUENCE [LARGE SCALE GENOMIC DNA]</scope>
    <source>
        <strain evidence="3 4">DSM 27352</strain>
    </source>
</reference>
<dbReference type="Gene3D" id="3.40.190.10">
    <property type="entry name" value="Periplasmic binding protein-like II"/>
    <property type="match status" value="1"/>
</dbReference>
<keyword evidence="2" id="KW-0732">Signal</keyword>
<sequence>MRSLIKKTLAALLVMAGTATTAFAWPDQAITLVVPYTPGTGIDLIARQLSARLPAKLGQPVIVENVAGASGNIGSERVARAKPDGYTLLVQVNTLVMNRSLYRSLSYDPVADFAPVSLTSWGTLLLVTNPNVQKVSSVQQMVSAAKAEPGKLTYATPGVGTPHHLSMALLMQGTGTDLLHVPYKGTAGAVTDLLGGRIDYMFLPVHVALQHIQAGKLKAIATGSGKRLPQLPDVPTLAEAGVTADNVDMWYGVLAPKGTPADVVARLNKEIAAVLKQPDVAKSFESQGMVPASSTPAEFGALLKKDADRWAAVVKRGNITAD</sequence>
<dbReference type="AlphaFoldDB" id="A0A3S0ZNV2"/>
<protein>
    <submittedName>
        <fullName evidence="3">Tripartite tricarboxylate transporter substrate binding protein</fullName>
    </submittedName>
</protein>
<evidence type="ECO:0000256" key="1">
    <source>
        <dbReference type="ARBA" id="ARBA00006987"/>
    </source>
</evidence>
<name>A0A3S0ZNV2_9BURK</name>
<dbReference type="Proteomes" id="UP000281118">
    <property type="component" value="Unassembled WGS sequence"/>
</dbReference>
<feature type="chain" id="PRO_5018716353" evidence="2">
    <location>
        <begin position="25"/>
        <end position="322"/>
    </location>
</feature>
<dbReference type="OrthoDB" id="8678477at2"/>
<dbReference type="Pfam" id="PF03401">
    <property type="entry name" value="TctC"/>
    <property type="match status" value="1"/>
</dbReference>
<evidence type="ECO:0000313" key="4">
    <source>
        <dbReference type="Proteomes" id="UP000281118"/>
    </source>
</evidence>
<dbReference type="CDD" id="cd13578">
    <property type="entry name" value="PBP2_Bug27"/>
    <property type="match status" value="1"/>
</dbReference>
<dbReference type="PIRSF" id="PIRSF017082">
    <property type="entry name" value="YflP"/>
    <property type="match status" value="1"/>
</dbReference>
<evidence type="ECO:0000313" key="3">
    <source>
        <dbReference type="EMBL" id="RUR68261.1"/>
    </source>
</evidence>
<comment type="caution">
    <text evidence="3">The sequence shown here is derived from an EMBL/GenBank/DDBJ whole genome shotgun (WGS) entry which is preliminary data.</text>
</comment>
<dbReference type="PANTHER" id="PTHR42928:SF5">
    <property type="entry name" value="BLR1237 PROTEIN"/>
    <property type="match status" value="1"/>
</dbReference>
<accession>A0A3S0ZNV2</accession>
<proteinExistence type="inferred from homology"/>
<dbReference type="EMBL" id="RXFT01000005">
    <property type="protein sequence ID" value="RUR68261.1"/>
    <property type="molecule type" value="Genomic_DNA"/>
</dbReference>
<dbReference type="InterPro" id="IPR005064">
    <property type="entry name" value="BUG"/>
</dbReference>
<organism evidence="3 4">
    <name type="scientific">Variovorax guangxiensis</name>
    <dbReference type="NCBI Taxonomy" id="1775474"/>
    <lineage>
        <taxon>Bacteria</taxon>
        <taxon>Pseudomonadati</taxon>
        <taxon>Pseudomonadota</taxon>
        <taxon>Betaproteobacteria</taxon>
        <taxon>Burkholderiales</taxon>
        <taxon>Comamonadaceae</taxon>
        <taxon>Variovorax</taxon>
    </lineage>
</organism>
<feature type="signal peptide" evidence="2">
    <location>
        <begin position="1"/>
        <end position="24"/>
    </location>
</feature>
<evidence type="ECO:0000256" key="2">
    <source>
        <dbReference type="SAM" id="SignalP"/>
    </source>
</evidence>
<dbReference type="RefSeq" id="WP_126022405.1">
    <property type="nucleotide sequence ID" value="NZ_RXFT01000005.1"/>
</dbReference>
<comment type="similarity">
    <text evidence="1">Belongs to the UPF0065 (bug) family.</text>
</comment>
<dbReference type="PANTHER" id="PTHR42928">
    <property type="entry name" value="TRICARBOXYLATE-BINDING PROTEIN"/>
    <property type="match status" value="1"/>
</dbReference>
<gene>
    <name evidence="3" type="ORF">EJP67_14460</name>
</gene>
<dbReference type="Gene3D" id="3.40.190.150">
    <property type="entry name" value="Bordetella uptake gene, domain 1"/>
    <property type="match status" value="1"/>
</dbReference>